<keyword evidence="6 7" id="KW-0472">Membrane</keyword>
<evidence type="ECO:0000256" key="4">
    <source>
        <dbReference type="ARBA" id="ARBA00022679"/>
    </source>
</evidence>
<dbReference type="EC" id="2.7.13.3" evidence="2"/>
<comment type="catalytic activity">
    <reaction evidence="1">
        <text>ATP + protein L-histidine = ADP + protein N-phospho-L-histidine.</text>
        <dbReference type="EC" id="2.7.13.3"/>
    </reaction>
</comment>
<dbReference type="EMBL" id="BAABIA010000012">
    <property type="protein sequence ID" value="GAA5148812.1"/>
    <property type="molecule type" value="Genomic_DNA"/>
</dbReference>
<feature type="transmembrane region" description="Helical" evidence="7">
    <location>
        <begin position="210"/>
        <end position="230"/>
    </location>
</feature>
<dbReference type="CDD" id="cd00082">
    <property type="entry name" value="HisKA"/>
    <property type="match status" value="1"/>
</dbReference>
<keyword evidence="5" id="KW-0418">Kinase</keyword>
<evidence type="ECO:0000256" key="3">
    <source>
        <dbReference type="ARBA" id="ARBA00022553"/>
    </source>
</evidence>
<dbReference type="PRINTS" id="PR00344">
    <property type="entry name" value="BCTRLSENSOR"/>
</dbReference>
<dbReference type="InterPro" id="IPR003661">
    <property type="entry name" value="HisK_dim/P_dom"/>
</dbReference>
<dbReference type="InterPro" id="IPR035965">
    <property type="entry name" value="PAS-like_dom_sf"/>
</dbReference>
<dbReference type="InterPro" id="IPR036890">
    <property type="entry name" value="HATPase_C_sf"/>
</dbReference>
<dbReference type="NCBIfam" id="TIGR00229">
    <property type="entry name" value="sensory_box"/>
    <property type="match status" value="1"/>
</dbReference>
<dbReference type="Pfam" id="PF08447">
    <property type="entry name" value="PAS_3"/>
    <property type="match status" value="1"/>
</dbReference>
<dbReference type="InterPro" id="IPR013655">
    <property type="entry name" value="PAS_fold_3"/>
</dbReference>
<feature type="domain" description="Histidine kinase" evidence="8">
    <location>
        <begin position="422"/>
        <end position="633"/>
    </location>
</feature>
<dbReference type="SUPFAM" id="SSF55874">
    <property type="entry name" value="ATPase domain of HSP90 chaperone/DNA topoisomerase II/histidine kinase"/>
    <property type="match status" value="1"/>
</dbReference>
<feature type="transmembrane region" description="Helical" evidence="7">
    <location>
        <begin position="110"/>
        <end position="129"/>
    </location>
</feature>
<dbReference type="InterPro" id="IPR036097">
    <property type="entry name" value="HisK_dim/P_sf"/>
</dbReference>
<protein>
    <recommendedName>
        <fullName evidence="2">histidine kinase</fullName>
        <ecNumber evidence="2">2.7.13.3</ecNumber>
    </recommendedName>
</protein>
<gene>
    <name evidence="10" type="ORF">GCM10023213_45610</name>
</gene>
<dbReference type="PROSITE" id="PS50112">
    <property type="entry name" value="PAS"/>
    <property type="match status" value="1"/>
</dbReference>
<dbReference type="SUPFAM" id="SSF47384">
    <property type="entry name" value="Homodimeric domain of signal transducing histidine kinase"/>
    <property type="match status" value="1"/>
</dbReference>
<dbReference type="PROSITE" id="PS50109">
    <property type="entry name" value="HIS_KIN"/>
    <property type="match status" value="1"/>
</dbReference>
<evidence type="ECO:0000259" key="8">
    <source>
        <dbReference type="PROSITE" id="PS50109"/>
    </source>
</evidence>
<dbReference type="SMART" id="SM00388">
    <property type="entry name" value="HisKA"/>
    <property type="match status" value="1"/>
</dbReference>
<dbReference type="Gene3D" id="1.10.287.130">
    <property type="match status" value="1"/>
</dbReference>
<evidence type="ECO:0000256" key="5">
    <source>
        <dbReference type="ARBA" id="ARBA00022777"/>
    </source>
</evidence>
<evidence type="ECO:0000256" key="1">
    <source>
        <dbReference type="ARBA" id="ARBA00000085"/>
    </source>
</evidence>
<evidence type="ECO:0000256" key="7">
    <source>
        <dbReference type="SAM" id="Phobius"/>
    </source>
</evidence>
<dbReference type="InterPro" id="IPR004358">
    <property type="entry name" value="Sig_transdc_His_kin-like_C"/>
</dbReference>
<dbReference type="CDD" id="cd00130">
    <property type="entry name" value="PAS"/>
    <property type="match status" value="1"/>
</dbReference>
<keyword evidence="11" id="KW-1185">Reference proteome</keyword>
<dbReference type="SUPFAM" id="SSF55785">
    <property type="entry name" value="PYP-like sensor domain (PAS domain)"/>
    <property type="match status" value="1"/>
</dbReference>
<sequence length="633" mass="71643">MVSWVAILAGVLTLVGWIWDLDTIRRILPGTISMNPVTALAFVLGGGSLWLHGTEAAPQPRFWPKALALVILLIGFWRLMGYVFEWEVGIDQWLFADKLATDLAGQPNRMSPNAALNFVFLGCGLLLMNRTSRRGLRLTEVFALLIGFISMLALLGYLYQASWLYGVVSFVPMALPTAVVFHLLAIGLLMARRDRGWVRLILSESPGGALVRLMLPILLPALVLLGWLRLAGERHGLFEAEMGTTLYTVMAILIVWGLIWWSARSLHRADKARRRMEDELERFFSLSVDLLCISGKDGRFKRINQAFSDILGHPVEELMQNGFMEYVHPEDKERTLKEVEKIHSGEPSLHFENRYLSKDGSYRWLWWKSHYLAETGLIYATARDVTEQKRVQVEIRQLNETLLERATQLDATNQELEAFSYSVSHDLRAPLRGISGFAQALEEHSKAVLDETAQSYLLRVRRAADRMGYLIDDLLKLSRLTRAEMHLEQVNLSLQAESILAQLKQREPERLVEWVVQPEIVVTADSALMHVLLENLLENAWKFTSKNPKARIEVGQSPGPAGEKICHVRDNGVGFDMRYATKLFGAFQRLHSMVEFPGTGIGLATVQRVVRRHGGRVWADSELNVGSTFFFVV</sequence>
<comment type="caution">
    <text evidence="10">The sequence shown here is derived from an EMBL/GenBank/DDBJ whole genome shotgun (WGS) entry which is preliminary data.</text>
</comment>
<dbReference type="PANTHER" id="PTHR42878">
    <property type="entry name" value="TWO-COMPONENT HISTIDINE KINASE"/>
    <property type="match status" value="1"/>
</dbReference>
<feature type="domain" description="PAS" evidence="9">
    <location>
        <begin position="276"/>
        <end position="346"/>
    </location>
</feature>
<dbReference type="Pfam" id="PF02518">
    <property type="entry name" value="HATPase_c"/>
    <property type="match status" value="1"/>
</dbReference>
<dbReference type="Proteomes" id="UP001499852">
    <property type="component" value="Unassembled WGS sequence"/>
</dbReference>
<dbReference type="InterPro" id="IPR005467">
    <property type="entry name" value="His_kinase_dom"/>
</dbReference>
<keyword evidence="7" id="KW-0812">Transmembrane</keyword>
<dbReference type="InterPro" id="IPR003594">
    <property type="entry name" value="HATPase_dom"/>
</dbReference>
<keyword evidence="7" id="KW-1133">Transmembrane helix</keyword>
<feature type="transmembrane region" description="Helical" evidence="7">
    <location>
        <begin position="36"/>
        <end position="54"/>
    </location>
</feature>
<keyword evidence="3" id="KW-0597">Phosphoprotein</keyword>
<evidence type="ECO:0000313" key="11">
    <source>
        <dbReference type="Proteomes" id="UP001499852"/>
    </source>
</evidence>
<feature type="transmembrane region" description="Helical" evidence="7">
    <location>
        <begin position="141"/>
        <end position="159"/>
    </location>
</feature>
<proteinExistence type="predicted"/>
<dbReference type="PANTHER" id="PTHR42878:SF15">
    <property type="entry name" value="BACTERIOPHYTOCHROME"/>
    <property type="match status" value="1"/>
</dbReference>
<accession>A0ABP9PLX1</accession>
<dbReference type="Gene3D" id="3.30.565.10">
    <property type="entry name" value="Histidine kinase-like ATPase, C-terminal domain"/>
    <property type="match status" value="1"/>
</dbReference>
<dbReference type="SMART" id="SM00091">
    <property type="entry name" value="PAS"/>
    <property type="match status" value="1"/>
</dbReference>
<evidence type="ECO:0000313" key="10">
    <source>
        <dbReference type="EMBL" id="GAA5148812.1"/>
    </source>
</evidence>
<dbReference type="Pfam" id="PF00512">
    <property type="entry name" value="HisKA"/>
    <property type="match status" value="1"/>
</dbReference>
<evidence type="ECO:0000256" key="6">
    <source>
        <dbReference type="ARBA" id="ARBA00023136"/>
    </source>
</evidence>
<keyword evidence="4" id="KW-0808">Transferase</keyword>
<name>A0ABP9PLX1_9BACT</name>
<feature type="transmembrane region" description="Helical" evidence="7">
    <location>
        <begin position="66"/>
        <end position="84"/>
    </location>
</feature>
<dbReference type="InterPro" id="IPR000014">
    <property type="entry name" value="PAS"/>
</dbReference>
<dbReference type="Gene3D" id="3.30.450.20">
    <property type="entry name" value="PAS domain"/>
    <property type="match status" value="1"/>
</dbReference>
<organism evidence="10 11">
    <name type="scientific">Prosthecobacter algae</name>
    <dbReference type="NCBI Taxonomy" id="1144682"/>
    <lineage>
        <taxon>Bacteria</taxon>
        <taxon>Pseudomonadati</taxon>
        <taxon>Verrucomicrobiota</taxon>
        <taxon>Verrucomicrobiia</taxon>
        <taxon>Verrucomicrobiales</taxon>
        <taxon>Verrucomicrobiaceae</taxon>
        <taxon>Prosthecobacter</taxon>
    </lineage>
</organism>
<evidence type="ECO:0000256" key="2">
    <source>
        <dbReference type="ARBA" id="ARBA00012438"/>
    </source>
</evidence>
<dbReference type="SMART" id="SM00387">
    <property type="entry name" value="HATPase_c"/>
    <property type="match status" value="1"/>
</dbReference>
<evidence type="ECO:0000259" key="9">
    <source>
        <dbReference type="PROSITE" id="PS50112"/>
    </source>
</evidence>
<feature type="transmembrane region" description="Helical" evidence="7">
    <location>
        <begin position="165"/>
        <end position="189"/>
    </location>
</feature>
<feature type="transmembrane region" description="Helical" evidence="7">
    <location>
        <begin position="242"/>
        <end position="263"/>
    </location>
</feature>
<reference evidence="11" key="1">
    <citation type="journal article" date="2019" name="Int. J. Syst. Evol. Microbiol.">
        <title>The Global Catalogue of Microorganisms (GCM) 10K type strain sequencing project: providing services to taxonomists for standard genome sequencing and annotation.</title>
        <authorList>
            <consortium name="The Broad Institute Genomics Platform"/>
            <consortium name="The Broad Institute Genome Sequencing Center for Infectious Disease"/>
            <person name="Wu L."/>
            <person name="Ma J."/>
        </authorList>
    </citation>
    <scope>NUCLEOTIDE SEQUENCE [LARGE SCALE GENOMIC DNA]</scope>
    <source>
        <strain evidence="11">JCM 18053</strain>
    </source>
</reference>
<dbReference type="InterPro" id="IPR050351">
    <property type="entry name" value="BphY/WalK/GraS-like"/>
</dbReference>